<proteinExistence type="predicted"/>
<evidence type="ECO:0000259" key="1">
    <source>
        <dbReference type="PROSITE" id="PS51154"/>
    </source>
</evidence>
<dbReference type="Pfam" id="PF01661">
    <property type="entry name" value="Macro"/>
    <property type="match status" value="1"/>
</dbReference>
<dbReference type="RefSeq" id="WP_061839975.1">
    <property type="nucleotide sequence ID" value="NZ_BDDZ01000025.1"/>
</dbReference>
<name>A0A2H6C7J7_TETHA</name>
<dbReference type="PANTHER" id="PTHR11106">
    <property type="entry name" value="GANGLIOSIDE INDUCED DIFFERENTIATION ASSOCIATED PROTEIN 2-RELATED"/>
    <property type="match status" value="1"/>
</dbReference>
<dbReference type="EMBL" id="BDEC01000046">
    <property type="protein sequence ID" value="GBD68422.1"/>
    <property type="molecule type" value="Genomic_DNA"/>
</dbReference>
<dbReference type="PANTHER" id="PTHR11106:SF27">
    <property type="entry name" value="MACRO DOMAIN-CONTAINING PROTEIN"/>
    <property type="match status" value="1"/>
</dbReference>
<evidence type="ECO:0000313" key="2">
    <source>
        <dbReference type="EMBL" id="GBD68422.1"/>
    </source>
</evidence>
<protein>
    <recommendedName>
        <fullName evidence="1">Macro domain-containing protein</fullName>
    </recommendedName>
</protein>
<evidence type="ECO:0000313" key="3">
    <source>
        <dbReference type="Proteomes" id="UP000236214"/>
    </source>
</evidence>
<dbReference type="CDD" id="cd02908">
    <property type="entry name" value="Macro_OAADPr_deacetylase"/>
    <property type="match status" value="1"/>
</dbReference>
<accession>A0A2H6C7J7</accession>
<comment type="caution">
    <text evidence="2">The sequence shown here is derived from an EMBL/GenBank/DDBJ whole genome shotgun (WGS) entry which is preliminary data.</text>
</comment>
<keyword evidence="3" id="KW-1185">Reference proteome</keyword>
<sequence>MTLKFVYQDITKMNVDAIVNAANKQLQGGSGVCGAIFEAAGWQKLQTECDQLAPIETGEAVVTSGGNLPASYIIHTAGPIYQKEGKDASELLAASYHNSLKKAVEKDCDSVAFPLISTGVYGFPADAAVKTAVKTIRQFLAKNELTVYLVFFDEALFTKSQELFQ</sequence>
<feature type="domain" description="Macro" evidence="1">
    <location>
        <begin position="1"/>
        <end position="165"/>
    </location>
</feature>
<dbReference type="InterPro" id="IPR043472">
    <property type="entry name" value="Macro_dom-like"/>
</dbReference>
<dbReference type="SUPFAM" id="SSF52949">
    <property type="entry name" value="Macro domain-like"/>
    <property type="match status" value="1"/>
</dbReference>
<gene>
    <name evidence="2" type="ORF">TEHN7118_1228</name>
</gene>
<dbReference type="Gene3D" id="3.40.220.10">
    <property type="entry name" value="Leucine Aminopeptidase, subunit E, domain 1"/>
    <property type="match status" value="1"/>
</dbReference>
<dbReference type="AlphaFoldDB" id="A0A2H6C7J7"/>
<reference evidence="2 3" key="1">
    <citation type="submission" date="2016-05" db="EMBL/GenBank/DDBJ databases">
        <title>Whole genome sequencing of Tetragenococcus halophilus subsp. halophilus NISL 7118.</title>
        <authorList>
            <person name="Shiwa Y."/>
            <person name="Nishimura I."/>
            <person name="Yoshikawa H."/>
            <person name="Koyama Y."/>
            <person name="Oguma T."/>
        </authorList>
    </citation>
    <scope>NUCLEOTIDE SEQUENCE [LARGE SCALE GENOMIC DNA]</scope>
    <source>
        <strain evidence="2 3">NISL 7118</strain>
    </source>
</reference>
<dbReference type="Proteomes" id="UP000236214">
    <property type="component" value="Unassembled WGS sequence"/>
</dbReference>
<dbReference type="SMART" id="SM00506">
    <property type="entry name" value="A1pp"/>
    <property type="match status" value="1"/>
</dbReference>
<organism evidence="2 3">
    <name type="scientific">Tetragenococcus halophilus subsp. halophilus</name>
    <dbReference type="NCBI Taxonomy" id="1513897"/>
    <lineage>
        <taxon>Bacteria</taxon>
        <taxon>Bacillati</taxon>
        <taxon>Bacillota</taxon>
        <taxon>Bacilli</taxon>
        <taxon>Lactobacillales</taxon>
        <taxon>Enterococcaceae</taxon>
        <taxon>Tetragenococcus</taxon>
    </lineage>
</organism>
<dbReference type="PROSITE" id="PS51154">
    <property type="entry name" value="MACRO"/>
    <property type="match status" value="1"/>
</dbReference>
<dbReference type="InterPro" id="IPR002589">
    <property type="entry name" value="Macro_dom"/>
</dbReference>